<comment type="function">
    <text evidence="7">Cytochromes P450 are a group of heme-thiolate monooxygenases. They oxidize a variety of structurally unrelated compounds, including steroids, fatty acids, and xenobiotics.</text>
</comment>
<evidence type="ECO:0000256" key="3">
    <source>
        <dbReference type="ARBA" id="ARBA00022723"/>
    </source>
</evidence>
<dbReference type="Gene3D" id="1.10.630.10">
    <property type="entry name" value="Cytochrome P450"/>
    <property type="match status" value="1"/>
</dbReference>
<dbReference type="RefSeq" id="WP_212609295.1">
    <property type="nucleotide sequence ID" value="NZ_CP073910.1"/>
</dbReference>
<keyword evidence="5 8" id="KW-0408">Iron</keyword>
<keyword evidence="2 8" id="KW-0349">Heme</keyword>
<dbReference type="InterPro" id="IPR002397">
    <property type="entry name" value="Cyt_P450_B"/>
</dbReference>
<gene>
    <name evidence="9" type="ORF">KFK14_23060</name>
</gene>
<accession>A0A975K6N3</accession>
<dbReference type="FunFam" id="1.10.630.10:FF:000018">
    <property type="entry name" value="Cytochrome P450 monooxygenase"/>
    <property type="match status" value="1"/>
</dbReference>
<dbReference type="InterPro" id="IPR036396">
    <property type="entry name" value="Cyt_P450_sf"/>
</dbReference>
<reference evidence="9" key="1">
    <citation type="submission" date="2021-04" db="EMBL/GenBank/DDBJ databases">
        <title>Isolation of p-tert-butylphenol degrading bacteria Sphingobium phenoxybenzoativorans Tas13 from active sludge.</title>
        <authorList>
            <person name="Li Y."/>
        </authorList>
    </citation>
    <scope>NUCLEOTIDE SEQUENCE</scope>
    <source>
        <strain evidence="9">Tas13</strain>
    </source>
</reference>
<keyword evidence="3 8" id="KW-0479">Metal-binding</keyword>
<evidence type="ECO:0000256" key="8">
    <source>
        <dbReference type="RuleBase" id="RU000461"/>
    </source>
</evidence>
<dbReference type="InterPro" id="IPR001128">
    <property type="entry name" value="Cyt_P450"/>
</dbReference>
<evidence type="ECO:0000256" key="2">
    <source>
        <dbReference type="ARBA" id="ARBA00022617"/>
    </source>
</evidence>
<proteinExistence type="inferred from homology"/>
<dbReference type="GO" id="GO:0005506">
    <property type="term" value="F:iron ion binding"/>
    <property type="evidence" value="ECO:0007669"/>
    <property type="project" value="InterPro"/>
</dbReference>
<evidence type="ECO:0000256" key="1">
    <source>
        <dbReference type="ARBA" id="ARBA00010617"/>
    </source>
</evidence>
<evidence type="ECO:0000313" key="9">
    <source>
        <dbReference type="EMBL" id="QUT05783.1"/>
    </source>
</evidence>
<keyword evidence="4 8" id="KW-0560">Oxidoreductase</keyword>
<dbReference type="GO" id="GO:0020037">
    <property type="term" value="F:heme binding"/>
    <property type="evidence" value="ECO:0007669"/>
    <property type="project" value="InterPro"/>
</dbReference>
<evidence type="ECO:0000256" key="4">
    <source>
        <dbReference type="ARBA" id="ARBA00023002"/>
    </source>
</evidence>
<evidence type="ECO:0000256" key="6">
    <source>
        <dbReference type="ARBA" id="ARBA00023033"/>
    </source>
</evidence>
<comment type="similarity">
    <text evidence="1 8">Belongs to the cytochrome P450 family.</text>
</comment>
<protein>
    <submittedName>
        <fullName evidence="9">Cytochrome P450</fullName>
    </submittedName>
</protein>
<evidence type="ECO:0000313" key="10">
    <source>
        <dbReference type="Proteomes" id="UP000681425"/>
    </source>
</evidence>
<dbReference type="GO" id="GO:0004497">
    <property type="term" value="F:monooxygenase activity"/>
    <property type="evidence" value="ECO:0007669"/>
    <property type="project" value="UniProtKB-KW"/>
</dbReference>
<dbReference type="CDD" id="cd20625">
    <property type="entry name" value="CYP164-like"/>
    <property type="match status" value="1"/>
</dbReference>
<dbReference type="PRINTS" id="PR00359">
    <property type="entry name" value="BP450"/>
</dbReference>
<dbReference type="SUPFAM" id="SSF48264">
    <property type="entry name" value="Cytochrome P450"/>
    <property type="match status" value="1"/>
</dbReference>
<dbReference type="GO" id="GO:0016705">
    <property type="term" value="F:oxidoreductase activity, acting on paired donors, with incorporation or reduction of molecular oxygen"/>
    <property type="evidence" value="ECO:0007669"/>
    <property type="project" value="InterPro"/>
</dbReference>
<dbReference type="PANTHER" id="PTHR46696:SF1">
    <property type="entry name" value="CYTOCHROME P450 YJIB-RELATED"/>
    <property type="match status" value="1"/>
</dbReference>
<keyword evidence="10" id="KW-1185">Reference proteome</keyword>
<dbReference type="EMBL" id="CP073910">
    <property type="protein sequence ID" value="QUT05783.1"/>
    <property type="molecule type" value="Genomic_DNA"/>
</dbReference>
<dbReference type="PROSITE" id="PS00086">
    <property type="entry name" value="CYTOCHROME_P450"/>
    <property type="match status" value="1"/>
</dbReference>
<dbReference type="PANTHER" id="PTHR46696">
    <property type="entry name" value="P450, PUTATIVE (EUROFUNG)-RELATED"/>
    <property type="match status" value="1"/>
</dbReference>
<dbReference type="AlphaFoldDB" id="A0A975K6N3"/>
<keyword evidence="6 8" id="KW-0503">Monooxygenase</keyword>
<organism evidence="9 10">
    <name type="scientific">Sphingobium phenoxybenzoativorans</name>
    <dbReference type="NCBI Taxonomy" id="1592790"/>
    <lineage>
        <taxon>Bacteria</taxon>
        <taxon>Pseudomonadati</taxon>
        <taxon>Pseudomonadota</taxon>
        <taxon>Alphaproteobacteria</taxon>
        <taxon>Sphingomonadales</taxon>
        <taxon>Sphingomonadaceae</taxon>
        <taxon>Sphingobium</taxon>
    </lineage>
</organism>
<dbReference type="KEGG" id="spph:KFK14_23060"/>
<sequence>MVDDILDTGDLDDLLSEEAINSPFTFYRRLRERNPVYWNKRWNGWIVTGYDEVTAGYRDAQRLSSDRFSGPFGAEVREAGENTRLLDFLSKLFVWKDPPYHTRMRSLVFKAFTPRSVEILRERARELVRDLAEPLRGKERVNFLTDFAFHLPVIVIAEYLGVPSDQRYEVRDWSDDLAAVIFVRGDDKQRMQRAEASLARAREFLTPVLADRRQNPRQDLISALLFAEEDGRRLTEEEVIANVILMVFAGHETTMNLMSNGIAAFDKFPDQWQLLRQDHSLLRSATEECLRFDGPIRGLGRWAKEDFELGGQQIKRMDRVFLIQHAANRDPAAFENPDALDITRWPNKHAAFGQGIHTCLGAPLARLEMQEALAYLTTQFERIEVVQDKLEYGPTMVSRSLKGLDVKFHEA</sequence>
<dbReference type="Proteomes" id="UP000681425">
    <property type="component" value="Chromosome"/>
</dbReference>
<evidence type="ECO:0000256" key="5">
    <source>
        <dbReference type="ARBA" id="ARBA00023004"/>
    </source>
</evidence>
<dbReference type="Pfam" id="PF00067">
    <property type="entry name" value="p450"/>
    <property type="match status" value="1"/>
</dbReference>
<name>A0A975K6N3_9SPHN</name>
<dbReference type="InterPro" id="IPR017972">
    <property type="entry name" value="Cyt_P450_CS"/>
</dbReference>
<evidence type="ECO:0000256" key="7">
    <source>
        <dbReference type="ARBA" id="ARBA00043906"/>
    </source>
</evidence>